<dbReference type="SUPFAM" id="SSF46785">
    <property type="entry name" value="Winged helix' DNA-binding domain"/>
    <property type="match status" value="1"/>
</dbReference>
<keyword evidence="2" id="KW-0805">Transcription regulation</keyword>
<dbReference type="InterPro" id="IPR005119">
    <property type="entry name" value="LysR_subst-bd"/>
</dbReference>
<keyword evidence="3" id="KW-0238">DNA-binding</keyword>
<evidence type="ECO:0000313" key="7">
    <source>
        <dbReference type="Proteomes" id="UP001165395"/>
    </source>
</evidence>
<dbReference type="SUPFAM" id="SSF53850">
    <property type="entry name" value="Periplasmic binding protein-like II"/>
    <property type="match status" value="1"/>
</dbReference>
<dbReference type="InterPro" id="IPR036390">
    <property type="entry name" value="WH_DNA-bd_sf"/>
</dbReference>
<dbReference type="Gene3D" id="3.40.190.10">
    <property type="entry name" value="Periplasmic binding protein-like II"/>
    <property type="match status" value="2"/>
</dbReference>
<dbReference type="PANTHER" id="PTHR30346">
    <property type="entry name" value="TRANSCRIPTIONAL DUAL REGULATOR HCAR-RELATED"/>
    <property type="match status" value="1"/>
</dbReference>
<gene>
    <name evidence="6" type="ORF">LIN78_12615</name>
</gene>
<keyword evidence="4" id="KW-0804">Transcription</keyword>
<dbReference type="Pfam" id="PF00126">
    <property type="entry name" value="HTH_1"/>
    <property type="match status" value="1"/>
</dbReference>
<organism evidence="6 7">
    <name type="scientific">Leeia speluncae</name>
    <dbReference type="NCBI Taxonomy" id="2884804"/>
    <lineage>
        <taxon>Bacteria</taxon>
        <taxon>Pseudomonadati</taxon>
        <taxon>Pseudomonadota</taxon>
        <taxon>Betaproteobacteria</taxon>
        <taxon>Neisseriales</taxon>
        <taxon>Leeiaceae</taxon>
        <taxon>Leeia</taxon>
    </lineage>
</organism>
<protein>
    <submittedName>
        <fullName evidence="6">LysR family transcriptional regulator</fullName>
    </submittedName>
</protein>
<comment type="similarity">
    <text evidence="1">Belongs to the LysR transcriptional regulatory family.</text>
</comment>
<evidence type="ECO:0000313" key="6">
    <source>
        <dbReference type="EMBL" id="MCB6184389.1"/>
    </source>
</evidence>
<evidence type="ECO:0000256" key="1">
    <source>
        <dbReference type="ARBA" id="ARBA00009437"/>
    </source>
</evidence>
<evidence type="ECO:0000256" key="3">
    <source>
        <dbReference type="ARBA" id="ARBA00023125"/>
    </source>
</evidence>
<evidence type="ECO:0000256" key="2">
    <source>
        <dbReference type="ARBA" id="ARBA00023015"/>
    </source>
</evidence>
<feature type="domain" description="HTH lysR-type" evidence="5">
    <location>
        <begin position="1"/>
        <end position="58"/>
    </location>
</feature>
<dbReference type="InterPro" id="IPR000847">
    <property type="entry name" value="LysR_HTH_N"/>
</dbReference>
<sequence>MDFRQLKYFVTLAEHLHFAKAAEALDIAPSALSMQLQNLESSLGVRLVQRTKRSVSLTTAGKLFLEEARQTLFQIKRTEMLVKQAGRGEIGSLELGYVISAACAGIVQLLISEIRNTAPHLHIGLQALESPTQLQMLEEGKLDACIVRTLSGHTANYEAIILHQEKTYIALPAVHLLATKAALVSSDLINEAFITPQFQQDFGFTSSLAEIGEKAGFTPQVSLPTKDFITTLALVGGGLGIAAVPASICQLKIPNVVYKPLLDIEQESTLTLVTRRHDPNPTIKNLLNIAKKLNNA</sequence>
<dbReference type="PANTHER" id="PTHR30346:SF17">
    <property type="entry name" value="LYSR FAMILY TRANSCRIPTIONAL REGULATOR"/>
    <property type="match status" value="1"/>
</dbReference>
<name>A0ABS8D853_9NEIS</name>
<dbReference type="EMBL" id="JAJBZT010000006">
    <property type="protein sequence ID" value="MCB6184389.1"/>
    <property type="molecule type" value="Genomic_DNA"/>
</dbReference>
<dbReference type="CDD" id="cd08414">
    <property type="entry name" value="PBP2_LTTR_aromatics_like"/>
    <property type="match status" value="1"/>
</dbReference>
<proteinExistence type="inferred from homology"/>
<dbReference type="RefSeq" id="WP_227181198.1">
    <property type="nucleotide sequence ID" value="NZ_JAJBZT010000006.1"/>
</dbReference>
<comment type="caution">
    <text evidence="6">The sequence shown here is derived from an EMBL/GenBank/DDBJ whole genome shotgun (WGS) entry which is preliminary data.</text>
</comment>
<reference evidence="6" key="1">
    <citation type="submission" date="2021-10" db="EMBL/GenBank/DDBJ databases">
        <title>The complete genome sequence of Leeia sp. TBRC 13508.</title>
        <authorList>
            <person name="Charoenyingcharoen P."/>
            <person name="Yukphan P."/>
        </authorList>
    </citation>
    <scope>NUCLEOTIDE SEQUENCE</scope>
    <source>
        <strain evidence="6">TBRC 13508</strain>
    </source>
</reference>
<keyword evidence="7" id="KW-1185">Reference proteome</keyword>
<evidence type="ECO:0000256" key="4">
    <source>
        <dbReference type="ARBA" id="ARBA00023163"/>
    </source>
</evidence>
<accession>A0ABS8D853</accession>
<evidence type="ECO:0000259" key="5">
    <source>
        <dbReference type="PROSITE" id="PS50931"/>
    </source>
</evidence>
<dbReference type="PROSITE" id="PS50931">
    <property type="entry name" value="HTH_LYSR"/>
    <property type="match status" value="1"/>
</dbReference>
<dbReference type="Pfam" id="PF03466">
    <property type="entry name" value="LysR_substrate"/>
    <property type="match status" value="1"/>
</dbReference>
<dbReference type="Gene3D" id="1.10.10.10">
    <property type="entry name" value="Winged helix-like DNA-binding domain superfamily/Winged helix DNA-binding domain"/>
    <property type="match status" value="1"/>
</dbReference>
<dbReference type="InterPro" id="IPR036388">
    <property type="entry name" value="WH-like_DNA-bd_sf"/>
</dbReference>
<dbReference type="Proteomes" id="UP001165395">
    <property type="component" value="Unassembled WGS sequence"/>
</dbReference>